<protein>
    <submittedName>
        <fullName evidence="4">PQQ-binding-like beta-propeller repeat protein</fullName>
    </submittedName>
</protein>
<dbReference type="InterPro" id="IPR015943">
    <property type="entry name" value="WD40/YVTN_repeat-like_dom_sf"/>
</dbReference>
<feature type="compositionally biased region" description="Polar residues" evidence="2">
    <location>
        <begin position="394"/>
        <end position="407"/>
    </location>
</feature>
<dbReference type="Pfam" id="PF13360">
    <property type="entry name" value="PQQ_2"/>
    <property type="match status" value="1"/>
</dbReference>
<dbReference type="InterPro" id="IPR002372">
    <property type="entry name" value="PQQ_rpt_dom"/>
</dbReference>
<evidence type="ECO:0000313" key="5">
    <source>
        <dbReference type="Proteomes" id="UP000483802"/>
    </source>
</evidence>
<dbReference type="PANTHER" id="PTHR34512">
    <property type="entry name" value="CELL SURFACE PROTEIN"/>
    <property type="match status" value="1"/>
</dbReference>
<reference evidence="4 5" key="1">
    <citation type="submission" date="2019-11" db="EMBL/GenBank/DDBJ databases">
        <title>Streptomyces typhae sp. nov., a novel endophytic actinomycete isolated from the root of cattail pollen (Typha angustifolia L.).</title>
        <authorList>
            <person name="Peng C."/>
        </authorList>
    </citation>
    <scope>NUCLEOTIDE SEQUENCE [LARGE SCALE GENOMIC DNA]</scope>
    <source>
        <strain evidence="5">p1417</strain>
    </source>
</reference>
<dbReference type="InterPro" id="IPR011047">
    <property type="entry name" value="Quinoprotein_ADH-like_sf"/>
</dbReference>
<dbReference type="PANTHER" id="PTHR34512:SF30">
    <property type="entry name" value="OUTER MEMBRANE PROTEIN ASSEMBLY FACTOR BAMB"/>
    <property type="match status" value="1"/>
</dbReference>
<feature type="compositionally biased region" description="Polar residues" evidence="2">
    <location>
        <begin position="349"/>
        <end position="363"/>
    </location>
</feature>
<dbReference type="SMART" id="SM00564">
    <property type="entry name" value="PQQ"/>
    <property type="match status" value="3"/>
</dbReference>
<dbReference type="EMBL" id="WPNZ01000013">
    <property type="protein sequence ID" value="MVO87786.1"/>
    <property type="molecule type" value="Genomic_DNA"/>
</dbReference>
<keyword evidence="1" id="KW-0175">Coiled coil</keyword>
<evidence type="ECO:0000256" key="2">
    <source>
        <dbReference type="SAM" id="MobiDB-lite"/>
    </source>
</evidence>
<gene>
    <name evidence="4" type="ORF">GPA10_24260</name>
</gene>
<name>A0A6L6X247_9ACTN</name>
<feature type="compositionally biased region" description="Polar residues" evidence="2">
    <location>
        <begin position="452"/>
        <end position="463"/>
    </location>
</feature>
<keyword evidence="5" id="KW-1185">Reference proteome</keyword>
<evidence type="ECO:0000256" key="1">
    <source>
        <dbReference type="SAM" id="Coils"/>
    </source>
</evidence>
<dbReference type="AlphaFoldDB" id="A0A6L6X247"/>
<dbReference type="Proteomes" id="UP000483802">
    <property type="component" value="Unassembled WGS sequence"/>
</dbReference>
<evidence type="ECO:0000313" key="4">
    <source>
        <dbReference type="EMBL" id="MVO87786.1"/>
    </source>
</evidence>
<feature type="coiled-coil region" evidence="1">
    <location>
        <begin position="177"/>
        <end position="225"/>
    </location>
</feature>
<dbReference type="SUPFAM" id="SSF50998">
    <property type="entry name" value="Quinoprotein alcohol dehydrogenase-like"/>
    <property type="match status" value="1"/>
</dbReference>
<comment type="caution">
    <text evidence="4">The sequence shown here is derived from an EMBL/GenBank/DDBJ whole genome shotgun (WGS) entry which is preliminary data.</text>
</comment>
<feature type="region of interest" description="Disordered" evidence="2">
    <location>
        <begin position="452"/>
        <end position="481"/>
    </location>
</feature>
<sequence length="611" mass="65321">MAGPGRPRRLNPDTEEAAALARFLLQLTGGLGIRELSEKFPGTAGRSQWGLWLRADKDVPLEVLRQLIEARLPAEQRAKALQRATMLCARAEASRAGRGRPVPAQHQRQETETVQAYKELAAARQGLLEAREALYRSKNLVLMLLWMIESLNSRIKGLQTRPQPPTAPGPTRFRSELARAEDQLRRSETELRRAREERDRAQRLHAAAQQHAEELECRMADLAQNSAPIAPAPQAEEAGLDGEPTADEYDVALERVATDLDANAHDLRELQERLEGAEGPSARAPARHVVREEILDNVDNVESSDSLGNSVAMTGKRAPGDGPTGHVVRGEALSRTATDNPVTSLAPMSWNSKRPSTAPSASEASGEARALIPADAARTPSARTDHKMSGRSGGPQNALSPDENANGQCGAGHGTGSRPQYGSPVIRNRRVRAVSSLAIGVTLLLGVTASQREPGMNSQNSLPTVRPSGAPSGRPATAPKGTVHLRSDAALAAVDTAKGTKRWSRPGAASGTEIVADVSIYSSQSGGVKAIDSATGKERWSTSLKQEDLSVFAVTSDTVYVNSRSGLTALDTTTGKEKWIRNEIAGEVVHDGTVYGGTFDADLAYTVYSCG</sequence>
<feature type="region of interest" description="Disordered" evidence="2">
    <location>
        <begin position="314"/>
        <end position="424"/>
    </location>
</feature>
<evidence type="ECO:0000259" key="3">
    <source>
        <dbReference type="Pfam" id="PF13360"/>
    </source>
</evidence>
<proteinExistence type="predicted"/>
<dbReference type="Gene3D" id="2.130.10.10">
    <property type="entry name" value="YVTN repeat-like/Quinoprotein amine dehydrogenase"/>
    <property type="match status" value="1"/>
</dbReference>
<organism evidence="4 5">
    <name type="scientific">Streptomyces typhae</name>
    <dbReference type="NCBI Taxonomy" id="2681492"/>
    <lineage>
        <taxon>Bacteria</taxon>
        <taxon>Bacillati</taxon>
        <taxon>Actinomycetota</taxon>
        <taxon>Actinomycetes</taxon>
        <taxon>Kitasatosporales</taxon>
        <taxon>Streptomycetaceae</taxon>
        <taxon>Streptomyces</taxon>
    </lineage>
</organism>
<dbReference type="InterPro" id="IPR018391">
    <property type="entry name" value="PQQ_b-propeller_rpt"/>
</dbReference>
<accession>A0A6L6X247</accession>
<feature type="domain" description="Pyrrolo-quinoline quinone repeat" evidence="3">
    <location>
        <begin position="488"/>
        <end position="585"/>
    </location>
</feature>